<dbReference type="InterPro" id="IPR028366">
    <property type="entry name" value="PhoU"/>
</dbReference>
<evidence type="ECO:0000313" key="3">
    <source>
        <dbReference type="EMBL" id="HGH62188.1"/>
    </source>
</evidence>
<dbReference type="Pfam" id="PF01895">
    <property type="entry name" value="PhoU"/>
    <property type="match status" value="1"/>
</dbReference>
<sequence length="240" mass="27041">MSMKDKHVFFNPLRMLSPKLDSEAIEIEELYQRPVSESMTLEEGLLVMLSKLIEMTKLLRESFSKASDETLQAALELGKEVHAIEKILTEGLACTLTEPPEICRLVIMFPVHLERMGDYLESIANCCKIRCRDGVPFTDKVVAEVEGMFTALLDIMKNFRDALVRPNKVILEYVVAESNNLDQTCQDLQLAHVERLLTGSTAPRSSSLYLDVVESTQSINRHVKTMAQEMLALVTQHAAL</sequence>
<evidence type="ECO:0000256" key="1">
    <source>
        <dbReference type="ARBA" id="ARBA00008107"/>
    </source>
</evidence>
<dbReference type="SUPFAM" id="SSF109755">
    <property type="entry name" value="PhoU-like"/>
    <property type="match status" value="1"/>
</dbReference>
<name>A0A7C4ATC0_9BACT</name>
<dbReference type="InterPro" id="IPR038078">
    <property type="entry name" value="PhoU-like_sf"/>
</dbReference>
<dbReference type="PANTHER" id="PTHR42930">
    <property type="entry name" value="PHOSPHATE-SPECIFIC TRANSPORT SYSTEM ACCESSORY PROTEIN PHOU"/>
    <property type="match status" value="1"/>
</dbReference>
<dbReference type="GO" id="GO:0045936">
    <property type="term" value="P:negative regulation of phosphate metabolic process"/>
    <property type="evidence" value="ECO:0007669"/>
    <property type="project" value="InterPro"/>
</dbReference>
<dbReference type="EMBL" id="DTGT01000421">
    <property type="protein sequence ID" value="HGH62188.1"/>
    <property type="molecule type" value="Genomic_DNA"/>
</dbReference>
<dbReference type="PANTHER" id="PTHR42930:SF3">
    <property type="entry name" value="PHOSPHATE-SPECIFIC TRANSPORT SYSTEM ACCESSORY PROTEIN PHOU"/>
    <property type="match status" value="1"/>
</dbReference>
<evidence type="ECO:0000259" key="2">
    <source>
        <dbReference type="Pfam" id="PF01895"/>
    </source>
</evidence>
<comment type="caution">
    <text evidence="3">The sequence shown here is derived from an EMBL/GenBank/DDBJ whole genome shotgun (WGS) entry which is preliminary data.</text>
</comment>
<comment type="similarity">
    <text evidence="1">Belongs to the PhoU family.</text>
</comment>
<protein>
    <recommendedName>
        <fullName evidence="2">PhoU domain-containing protein</fullName>
    </recommendedName>
</protein>
<gene>
    <name evidence="3" type="ORF">ENV54_12920</name>
</gene>
<dbReference type="AlphaFoldDB" id="A0A7C4ATC0"/>
<dbReference type="GO" id="GO:0030643">
    <property type="term" value="P:intracellular phosphate ion homeostasis"/>
    <property type="evidence" value="ECO:0007669"/>
    <property type="project" value="InterPro"/>
</dbReference>
<reference evidence="3" key="1">
    <citation type="journal article" date="2020" name="mSystems">
        <title>Genome- and Community-Level Interaction Insights into Carbon Utilization and Element Cycling Functions of Hydrothermarchaeota in Hydrothermal Sediment.</title>
        <authorList>
            <person name="Zhou Z."/>
            <person name="Liu Y."/>
            <person name="Xu W."/>
            <person name="Pan J."/>
            <person name="Luo Z.H."/>
            <person name="Li M."/>
        </authorList>
    </citation>
    <scope>NUCLEOTIDE SEQUENCE [LARGE SCALE GENOMIC DNA]</scope>
    <source>
        <strain evidence="3">SpSt-769</strain>
    </source>
</reference>
<dbReference type="Gene3D" id="1.20.58.220">
    <property type="entry name" value="Phosphate transport system protein phou homolog 2, domain 2"/>
    <property type="match status" value="1"/>
</dbReference>
<dbReference type="InterPro" id="IPR026022">
    <property type="entry name" value="PhoU_dom"/>
</dbReference>
<proteinExistence type="inferred from homology"/>
<feature type="domain" description="PhoU" evidence="2">
    <location>
        <begin position="48"/>
        <end position="125"/>
    </location>
</feature>
<accession>A0A7C4ATC0</accession>
<organism evidence="3">
    <name type="scientific">Desulfomonile tiedjei</name>
    <dbReference type="NCBI Taxonomy" id="2358"/>
    <lineage>
        <taxon>Bacteria</taxon>
        <taxon>Pseudomonadati</taxon>
        <taxon>Thermodesulfobacteriota</taxon>
        <taxon>Desulfomonilia</taxon>
        <taxon>Desulfomonilales</taxon>
        <taxon>Desulfomonilaceae</taxon>
        <taxon>Desulfomonile</taxon>
    </lineage>
</organism>